<feature type="transmembrane region" description="Helical" evidence="1">
    <location>
        <begin position="475"/>
        <end position="508"/>
    </location>
</feature>
<evidence type="ECO:0000313" key="2">
    <source>
        <dbReference type="EMBL" id="QES18792.1"/>
    </source>
</evidence>
<sequence>MVDVDIALHNRVREVGNLVARLSEQVGSVSGQVHSVEARQQQTTSELQQLRADFQAFMQQSQLIANVQRAETRIGVLQDELDHEFGHHKSVRRTAVGMLQAFDVGIVSEDSIHTVSDQLMLQTPRYWLAPALVALATWSSDERELCERAVDEAFRRSPDRTSLFFALVLRRQNRRQPAVRWLRHYLLAQDPTRLGREFAVILESIAQGAFGPEGRAMLDRTLREWREVLMADIETQARQVQRWRDEIESLRAPSAKAEFPRLSVVSPQWPALDAVLSAARTQQHLLDKYQAILEREPEPSGRLEDTVDDILDRLVSEYDNDELPIRRDLAFHRKVVEHNGDLDSARKESDADSASYEETLDYLTVQSAAALSPAAIGTSGATQRMAIAACHEWFFQAHTGFTRDARGAVPQDVRAVFGTAHTVGAQTFQLPSWQGSFTQPLADNEASLARHWDQHMRPFIDSLAFPMVRKLLPPVLVVLGILVLIGQIDLGIAFVAALITGGIWGLVIHKGAKAAQSHQDNARRLLEQAKLDSLHQLRGAAAELTDWYEKYRAADAVEATCRVLITSLATANHAVSPFEGRTVLKEDHQ</sequence>
<reference evidence="2 3" key="1">
    <citation type="submission" date="2018-05" db="EMBL/GenBank/DDBJ databases">
        <title>Streptomyces venezuelae.</title>
        <authorList>
            <person name="Kim W."/>
            <person name="Lee N."/>
            <person name="Cho B.-K."/>
        </authorList>
    </citation>
    <scope>NUCLEOTIDE SEQUENCE [LARGE SCALE GENOMIC DNA]</scope>
    <source>
        <strain evidence="2 3">ATCC 15068</strain>
    </source>
</reference>
<evidence type="ECO:0000313" key="3">
    <source>
        <dbReference type="Proteomes" id="UP000324106"/>
    </source>
</evidence>
<keyword evidence="1" id="KW-0472">Membrane</keyword>
<keyword evidence="1" id="KW-0812">Transmembrane</keyword>
<keyword evidence="1" id="KW-1133">Transmembrane helix</keyword>
<name>A0A5P2AKR6_STRVZ</name>
<dbReference type="Proteomes" id="UP000324106">
    <property type="component" value="Chromosome"/>
</dbReference>
<dbReference type="RefSeq" id="WP_150264608.1">
    <property type="nucleotide sequence ID" value="NZ_CP029194.1"/>
</dbReference>
<dbReference type="EMBL" id="CP029194">
    <property type="protein sequence ID" value="QES18792.1"/>
    <property type="molecule type" value="Genomic_DNA"/>
</dbReference>
<dbReference type="AlphaFoldDB" id="A0A5P2AKR6"/>
<gene>
    <name evidence="2" type="ORF">DEJ46_06580</name>
</gene>
<evidence type="ECO:0000256" key="1">
    <source>
        <dbReference type="SAM" id="Phobius"/>
    </source>
</evidence>
<dbReference type="OrthoDB" id="3948624at2"/>
<protein>
    <submittedName>
        <fullName evidence="2">Uncharacterized protein</fullName>
    </submittedName>
</protein>
<accession>A0A5P2AKR6</accession>
<organism evidence="2 3">
    <name type="scientific">Streptomyces venezuelae</name>
    <dbReference type="NCBI Taxonomy" id="54571"/>
    <lineage>
        <taxon>Bacteria</taxon>
        <taxon>Bacillati</taxon>
        <taxon>Actinomycetota</taxon>
        <taxon>Actinomycetes</taxon>
        <taxon>Kitasatosporales</taxon>
        <taxon>Streptomycetaceae</taxon>
        <taxon>Streptomyces</taxon>
    </lineage>
</organism>
<proteinExistence type="predicted"/>